<dbReference type="PROSITE" id="PS51698">
    <property type="entry name" value="U_BOX"/>
    <property type="match status" value="1"/>
</dbReference>
<dbReference type="PROSITE" id="PS50176">
    <property type="entry name" value="ARM_REPEAT"/>
    <property type="match status" value="2"/>
</dbReference>
<comment type="pathway">
    <text evidence="2">Protein modification; protein ubiquitination.</text>
</comment>
<gene>
    <name evidence="10" type="primary">LOC115741399</name>
</gene>
<dbReference type="Gene3D" id="3.30.40.10">
    <property type="entry name" value="Zinc/RING finger domain, C3HC4 (zinc finger)"/>
    <property type="match status" value="1"/>
</dbReference>
<dbReference type="InterPro" id="IPR016024">
    <property type="entry name" value="ARM-type_fold"/>
</dbReference>
<dbReference type="SUPFAM" id="SSF48371">
    <property type="entry name" value="ARM repeat"/>
    <property type="match status" value="1"/>
</dbReference>
<dbReference type="InterPro" id="IPR011989">
    <property type="entry name" value="ARM-like"/>
</dbReference>
<dbReference type="OrthoDB" id="10064100at2759"/>
<evidence type="ECO:0000256" key="2">
    <source>
        <dbReference type="ARBA" id="ARBA00004906"/>
    </source>
</evidence>
<keyword evidence="5" id="KW-0677">Repeat</keyword>
<dbReference type="Pfam" id="PF04564">
    <property type="entry name" value="U-box"/>
    <property type="match status" value="1"/>
</dbReference>
<name>A0A8B8P8E9_9MYRT</name>
<feature type="repeat" description="ARM" evidence="7">
    <location>
        <begin position="544"/>
        <end position="587"/>
    </location>
</feature>
<keyword evidence="4" id="KW-0808">Transferase</keyword>
<dbReference type="SUPFAM" id="SSF57850">
    <property type="entry name" value="RING/U-box"/>
    <property type="match status" value="1"/>
</dbReference>
<feature type="repeat" description="ARM" evidence="7">
    <location>
        <begin position="419"/>
        <end position="461"/>
    </location>
</feature>
<protein>
    <recommendedName>
        <fullName evidence="3">RING-type E3 ubiquitin transferase</fullName>
        <ecNumber evidence="3">2.3.2.27</ecNumber>
    </recommendedName>
</protein>
<sequence>MIQKFDRAERRILSFPAVRPCESVEPAILTDSLIAHSRAICGFQSELFVTQRRNARETVRQSRILLEFFEDVRERGPVLPCSAVLCFSELHTAFQKIRFLLEDCSCEGARVWILMRSQFVAAQFRALARAIGTALDVLPLDSIDAGGEVKELVELVAKQARRANFELDSRDEYTMRQVRSMLLYFDKGIEPDRGVIERVLDYLDIRSWSDCNKEIKFLEGEINFECSEGKEREAPLLSSLMAFMSYCRVVLFEVLDHRSTQQSDVTHNLETLSCLNPEDFRCPISLELMTDPVTVSTGQTYDRSSIQRWLKAGNITCPKTGERLASTELVPNSALRKLIKHFCADNGISLANSGRRSSDITRTIVPGSTVAAEAMKKLSKFLARRLVFGTTEQKHKAAYEIRLLAKSNIFNRTCLIEAGTVLPLLNLLSSADAATQENATAALLKLSKHTSGKRVIVDCGGLSPILSVLRKGSSLEARQIAAATIFYLSSVKGYRKLIGETPDAIPALVDLIRNGKPCGKQNAVVAIFGLLLYPGNQCRVIAAGTIPLLVNVLASSERDDLIVDSLAVLASLAENADGTVAILRTPVLPLIIGFLQSAASKPGKEYSVSILLALCSNGGSDTIEVLARDSSLTASLYSLLTDGTSHASKKARSLLKILLNFNERNRCRFS</sequence>
<evidence type="ECO:0000256" key="5">
    <source>
        <dbReference type="ARBA" id="ARBA00022737"/>
    </source>
</evidence>
<dbReference type="UniPathway" id="UPA00143"/>
<keyword evidence="6" id="KW-0833">Ubl conjugation pathway</keyword>
<evidence type="ECO:0000313" key="10">
    <source>
        <dbReference type="RefSeq" id="XP_030531125.1"/>
    </source>
</evidence>
<organism evidence="9 10">
    <name type="scientific">Rhodamnia argentea</name>
    <dbReference type="NCBI Taxonomy" id="178133"/>
    <lineage>
        <taxon>Eukaryota</taxon>
        <taxon>Viridiplantae</taxon>
        <taxon>Streptophyta</taxon>
        <taxon>Embryophyta</taxon>
        <taxon>Tracheophyta</taxon>
        <taxon>Spermatophyta</taxon>
        <taxon>Magnoliopsida</taxon>
        <taxon>eudicotyledons</taxon>
        <taxon>Gunneridae</taxon>
        <taxon>Pentapetalae</taxon>
        <taxon>rosids</taxon>
        <taxon>malvids</taxon>
        <taxon>Myrtales</taxon>
        <taxon>Myrtaceae</taxon>
        <taxon>Myrtoideae</taxon>
        <taxon>Myrteae</taxon>
        <taxon>Australasian group</taxon>
        <taxon>Rhodamnia</taxon>
    </lineage>
</organism>
<feature type="domain" description="U-box" evidence="8">
    <location>
        <begin position="275"/>
        <end position="349"/>
    </location>
</feature>
<dbReference type="SMART" id="SM00504">
    <property type="entry name" value="Ubox"/>
    <property type="match status" value="1"/>
</dbReference>
<dbReference type="Gene3D" id="1.25.10.10">
    <property type="entry name" value="Leucine-rich Repeat Variant"/>
    <property type="match status" value="2"/>
</dbReference>
<dbReference type="InterPro" id="IPR003613">
    <property type="entry name" value="Ubox_domain"/>
</dbReference>
<dbReference type="GO" id="GO:0061630">
    <property type="term" value="F:ubiquitin protein ligase activity"/>
    <property type="evidence" value="ECO:0007669"/>
    <property type="project" value="UniProtKB-EC"/>
</dbReference>
<dbReference type="CDD" id="cd16664">
    <property type="entry name" value="RING-Ubox_PUB"/>
    <property type="match status" value="1"/>
</dbReference>
<dbReference type="Pfam" id="PF25368">
    <property type="entry name" value="PUB10_N"/>
    <property type="match status" value="1"/>
</dbReference>
<dbReference type="KEGG" id="rarg:115741399"/>
<evidence type="ECO:0000256" key="1">
    <source>
        <dbReference type="ARBA" id="ARBA00000900"/>
    </source>
</evidence>
<dbReference type="InterPro" id="IPR045210">
    <property type="entry name" value="RING-Ubox_PUB"/>
</dbReference>
<evidence type="ECO:0000259" key="8">
    <source>
        <dbReference type="PROSITE" id="PS51698"/>
    </source>
</evidence>
<evidence type="ECO:0000313" key="9">
    <source>
        <dbReference type="Proteomes" id="UP000827889"/>
    </source>
</evidence>
<evidence type="ECO:0000256" key="7">
    <source>
        <dbReference type="PROSITE-ProRule" id="PRU00259"/>
    </source>
</evidence>
<accession>A0A8B8P8E9</accession>
<dbReference type="Proteomes" id="UP000827889">
    <property type="component" value="Chromosome 6"/>
</dbReference>
<dbReference type="EC" id="2.3.2.27" evidence="3"/>
<dbReference type="PANTHER" id="PTHR23315:SF116">
    <property type="entry name" value="RING-TYPE E3 UBIQUITIN TRANSFERASE"/>
    <property type="match status" value="1"/>
</dbReference>
<dbReference type="InterPro" id="IPR000225">
    <property type="entry name" value="Armadillo"/>
</dbReference>
<evidence type="ECO:0000256" key="3">
    <source>
        <dbReference type="ARBA" id="ARBA00012483"/>
    </source>
</evidence>
<dbReference type="RefSeq" id="XP_030531125.1">
    <property type="nucleotide sequence ID" value="XM_030675265.2"/>
</dbReference>
<evidence type="ECO:0000256" key="4">
    <source>
        <dbReference type="ARBA" id="ARBA00022679"/>
    </source>
</evidence>
<dbReference type="FunFam" id="1.25.10.10:FF:000485">
    <property type="entry name" value="RING-type E3 ubiquitin transferase"/>
    <property type="match status" value="1"/>
</dbReference>
<dbReference type="GO" id="GO:0016567">
    <property type="term" value="P:protein ubiquitination"/>
    <property type="evidence" value="ECO:0007669"/>
    <property type="project" value="UniProtKB-UniPathway"/>
</dbReference>
<dbReference type="PANTHER" id="PTHR23315">
    <property type="entry name" value="U BOX DOMAIN-CONTAINING"/>
    <property type="match status" value="1"/>
</dbReference>
<dbReference type="GeneID" id="115741399"/>
<dbReference type="FunFam" id="3.30.40.10:FF:000455">
    <property type="entry name" value="RING-type E3 ubiquitin transferase"/>
    <property type="match status" value="1"/>
</dbReference>
<comment type="catalytic activity">
    <reaction evidence="1">
        <text>S-ubiquitinyl-[E2 ubiquitin-conjugating enzyme]-L-cysteine + [acceptor protein]-L-lysine = [E2 ubiquitin-conjugating enzyme]-L-cysteine + N(6)-ubiquitinyl-[acceptor protein]-L-lysine.</text>
        <dbReference type="EC" id="2.3.2.27"/>
    </reaction>
</comment>
<keyword evidence="9" id="KW-1185">Reference proteome</keyword>
<proteinExistence type="predicted"/>
<dbReference type="InterPro" id="IPR013083">
    <property type="entry name" value="Znf_RING/FYVE/PHD"/>
</dbReference>
<reference evidence="10" key="1">
    <citation type="submission" date="2025-08" db="UniProtKB">
        <authorList>
            <consortium name="RefSeq"/>
        </authorList>
    </citation>
    <scope>IDENTIFICATION</scope>
    <source>
        <tissue evidence="10">Leaf</tissue>
    </source>
</reference>
<dbReference type="Pfam" id="PF25598">
    <property type="entry name" value="ARM_PUB"/>
    <property type="match status" value="1"/>
</dbReference>
<dbReference type="SMART" id="SM00185">
    <property type="entry name" value="ARM"/>
    <property type="match status" value="3"/>
</dbReference>
<dbReference type="AlphaFoldDB" id="A0A8B8P8E9"/>
<dbReference type="InterPro" id="IPR058678">
    <property type="entry name" value="ARM_PUB"/>
</dbReference>
<evidence type="ECO:0000256" key="6">
    <source>
        <dbReference type="ARBA" id="ARBA00022786"/>
    </source>
</evidence>
<dbReference type="InterPro" id="IPR057623">
    <property type="entry name" value="PUB12-19-like_N"/>
</dbReference>